<evidence type="ECO:0000256" key="2">
    <source>
        <dbReference type="ARBA" id="ARBA00022490"/>
    </source>
</evidence>
<gene>
    <name evidence="6" type="ORF">E6W99_18245</name>
</gene>
<dbReference type="NCBIfam" id="NF002293">
    <property type="entry name" value="PRK01220.1"/>
    <property type="match status" value="1"/>
</dbReference>
<organism evidence="6 7">
    <name type="scientific">Metabacillus sediminilitoris</name>
    <dbReference type="NCBI Taxonomy" id="2567941"/>
    <lineage>
        <taxon>Bacteria</taxon>
        <taxon>Bacillati</taxon>
        <taxon>Bacillota</taxon>
        <taxon>Bacilli</taxon>
        <taxon>Bacillales</taxon>
        <taxon>Bacillaceae</taxon>
        <taxon>Metabacillus</taxon>
    </lineage>
</organism>
<dbReference type="Proteomes" id="UP000310334">
    <property type="component" value="Unassembled WGS sequence"/>
</dbReference>
<keyword evidence="3 5" id="KW-0597">Phosphoprotein</keyword>
<dbReference type="InterPro" id="IPR009662">
    <property type="entry name" value="Malonate_deCO2ase_dsu"/>
</dbReference>
<keyword evidence="2" id="KW-0963">Cytoplasm</keyword>
<evidence type="ECO:0000313" key="6">
    <source>
        <dbReference type="EMBL" id="THF77645.1"/>
    </source>
</evidence>
<sequence>MEKITYTFPATKNILRISHVGVVGSGDLEIIMEPSSHTQSEVTIRTGITGYKNTWDSVIQRFFTQNDVSVKVKINDFGATPGVVKLRLEQALEVSCHDQNM</sequence>
<comment type="caution">
    <text evidence="6">The sequence shown here is derived from an EMBL/GenBank/DDBJ whole genome shotgun (WGS) entry which is preliminary data.</text>
</comment>
<dbReference type="InterPro" id="IPR023439">
    <property type="entry name" value="Mal_deCO2ase/Cit_lyase_ACP"/>
</dbReference>
<keyword evidence="7" id="KW-1185">Reference proteome</keyword>
<dbReference type="AlphaFoldDB" id="A0A4V3WET7"/>
<protein>
    <recommendedName>
        <fullName evidence="4">Malonate decarboxylase acyl carrier protein</fullName>
    </recommendedName>
</protein>
<evidence type="ECO:0000256" key="4">
    <source>
        <dbReference type="NCBIfam" id="TIGR03130"/>
    </source>
</evidence>
<comment type="PTM">
    <text evidence="5">Covalently binds the prosthetic group of malonate decarboxylase.</text>
</comment>
<dbReference type="RefSeq" id="WP_136356471.1">
    <property type="nucleotide sequence ID" value="NZ_CP046266.1"/>
</dbReference>
<dbReference type="Pfam" id="PF06857">
    <property type="entry name" value="ACP"/>
    <property type="match status" value="1"/>
</dbReference>
<evidence type="ECO:0000256" key="1">
    <source>
        <dbReference type="ARBA" id="ARBA00004496"/>
    </source>
</evidence>
<feature type="modified residue" description="O-(phosphoribosyl dephospho-coenzyme A)serine" evidence="5">
    <location>
        <position position="25"/>
    </location>
</feature>
<evidence type="ECO:0000256" key="5">
    <source>
        <dbReference type="PIRSR" id="PIRSR609662-50"/>
    </source>
</evidence>
<comment type="subcellular location">
    <subcellularLocation>
        <location evidence="1">Cytoplasm</location>
    </subcellularLocation>
</comment>
<reference evidence="6 7" key="1">
    <citation type="submission" date="2019-04" db="EMBL/GenBank/DDBJ databases">
        <title>Bacillus sediminilitoris sp. nov., isolated from a tidal flat sediment on the East China Sea.</title>
        <authorList>
            <person name="Wei Y."/>
            <person name="Mao H."/>
            <person name="Fang J."/>
        </authorList>
    </citation>
    <scope>NUCLEOTIDE SEQUENCE [LARGE SCALE GENOMIC DNA]</scope>
    <source>
        <strain evidence="6 7">DSL-17</strain>
    </source>
</reference>
<dbReference type="HAMAP" id="MF_00710">
    <property type="entry name" value="Malonate_deCO2ase_dsu"/>
    <property type="match status" value="1"/>
</dbReference>
<dbReference type="EMBL" id="SSNT01000014">
    <property type="protein sequence ID" value="THF77645.1"/>
    <property type="molecule type" value="Genomic_DNA"/>
</dbReference>
<dbReference type="GO" id="GO:0005737">
    <property type="term" value="C:cytoplasm"/>
    <property type="evidence" value="ECO:0007669"/>
    <property type="project" value="UniProtKB-SubCell"/>
</dbReference>
<accession>A0A4V3WET7</accession>
<dbReference type="OrthoDB" id="120290at2"/>
<evidence type="ECO:0000313" key="7">
    <source>
        <dbReference type="Proteomes" id="UP000310334"/>
    </source>
</evidence>
<name>A0A4V3WET7_9BACI</name>
<dbReference type="NCBIfam" id="TIGR03130">
    <property type="entry name" value="malonate_delta"/>
    <property type="match status" value="1"/>
</dbReference>
<proteinExistence type="inferred from homology"/>
<evidence type="ECO:0000256" key="3">
    <source>
        <dbReference type="ARBA" id="ARBA00022553"/>
    </source>
</evidence>